<evidence type="ECO:0000256" key="1">
    <source>
        <dbReference type="ARBA" id="ARBA00004589"/>
    </source>
</evidence>
<evidence type="ECO:0000256" key="7">
    <source>
        <dbReference type="ARBA" id="ARBA00023157"/>
    </source>
</evidence>
<feature type="compositionally biased region" description="Low complexity" evidence="9">
    <location>
        <begin position="282"/>
        <end position="335"/>
    </location>
</feature>
<reference evidence="12" key="2">
    <citation type="journal article" date="2022" name="Microb. Genom.">
        <title>A chromosome-scale genome assembly of the tomato pathogen Cladosporium fulvum reveals a compartmentalized genome architecture and the presence of a dispensable chromosome.</title>
        <authorList>
            <person name="Zaccaron A.Z."/>
            <person name="Chen L.H."/>
            <person name="Samaras A."/>
            <person name="Stergiopoulos I."/>
        </authorList>
    </citation>
    <scope>NUCLEOTIDE SEQUENCE</scope>
    <source>
        <strain evidence="12">Race5_Kim</strain>
    </source>
</reference>
<dbReference type="GO" id="GO:0005576">
    <property type="term" value="C:extracellular region"/>
    <property type="evidence" value="ECO:0007669"/>
    <property type="project" value="UniProtKB-SubCell"/>
</dbReference>
<comment type="similarity">
    <text evidence="3">Belongs to the RBT5 family.</text>
</comment>
<evidence type="ECO:0000256" key="10">
    <source>
        <dbReference type="SAM" id="SignalP"/>
    </source>
</evidence>
<comment type="subcellular location">
    <subcellularLocation>
        <location evidence="1">Membrane</location>
        <topology evidence="1">Lipid-anchor</topology>
        <topology evidence="1">GPI-anchor</topology>
    </subcellularLocation>
    <subcellularLocation>
        <location evidence="2">Secreted</location>
    </subcellularLocation>
</comment>
<feature type="signal peptide" evidence="10">
    <location>
        <begin position="1"/>
        <end position="20"/>
    </location>
</feature>
<evidence type="ECO:0000256" key="5">
    <source>
        <dbReference type="ARBA" id="ARBA00022622"/>
    </source>
</evidence>
<evidence type="ECO:0000256" key="2">
    <source>
        <dbReference type="ARBA" id="ARBA00004613"/>
    </source>
</evidence>
<dbReference type="EMBL" id="CP090169">
    <property type="protein sequence ID" value="UJO20018.1"/>
    <property type="molecule type" value="Genomic_DNA"/>
</dbReference>
<evidence type="ECO:0000256" key="9">
    <source>
        <dbReference type="SAM" id="MobiDB-lite"/>
    </source>
</evidence>
<evidence type="ECO:0000256" key="4">
    <source>
        <dbReference type="ARBA" id="ARBA00022525"/>
    </source>
</evidence>
<evidence type="ECO:0000256" key="8">
    <source>
        <dbReference type="ARBA" id="ARBA00023288"/>
    </source>
</evidence>
<feature type="domain" description="CFEM" evidence="11">
    <location>
        <begin position="366"/>
        <end position="428"/>
    </location>
</feature>
<dbReference type="InterPro" id="IPR008427">
    <property type="entry name" value="Extracellular_membr_CFEM_dom"/>
</dbReference>
<keyword evidence="8" id="KW-0449">Lipoprotein</keyword>
<keyword evidence="5" id="KW-0472">Membrane</keyword>
<keyword evidence="13" id="KW-1185">Reference proteome</keyword>
<evidence type="ECO:0000313" key="12">
    <source>
        <dbReference type="EMBL" id="UJO20018.1"/>
    </source>
</evidence>
<dbReference type="GeneID" id="71990499"/>
<keyword evidence="5" id="KW-0336">GPI-anchor</keyword>
<dbReference type="OMA" id="TEYSCTA"/>
<feature type="compositionally biased region" description="Polar residues" evidence="9">
    <location>
        <begin position="267"/>
        <end position="281"/>
    </location>
</feature>
<proteinExistence type="inferred from homology"/>
<feature type="chain" id="PRO_5040215394" description="CFEM domain-containing protein" evidence="10">
    <location>
        <begin position="21"/>
        <end position="694"/>
    </location>
</feature>
<keyword evidence="7" id="KW-1015">Disulfide bond</keyword>
<evidence type="ECO:0000259" key="11">
    <source>
        <dbReference type="Pfam" id="PF05730"/>
    </source>
</evidence>
<dbReference type="GO" id="GO:0098552">
    <property type="term" value="C:side of membrane"/>
    <property type="evidence" value="ECO:0007669"/>
    <property type="project" value="UniProtKB-KW"/>
</dbReference>
<feature type="region of interest" description="Disordered" evidence="9">
    <location>
        <begin position="267"/>
        <end position="338"/>
    </location>
</feature>
<accession>A0A9Q8URR5</accession>
<dbReference type="RefSeq" id="XP_047764384.1">
    <property type="nucleotide sequence ID" value="XM_047909769.1"/>
</dbReference>
<keyword evidence="4" id="KW-0964">Secreted</keyword>
<name>A0A9Q8URR5_PASFU</name>
<evidence type="ECO:0000256" key="3">
    <source>
        <dbReference type="ARBA" id="ARBA00010031"/>
    </source>
</evidence>
<evidence type="ECO:0000256" key="6">
    <source>
        <dbReference type="ARBA" id="ARBA00022729"/>
    </source>
</evidence>
<dbReference type="KEGG" id="ffu:CLAFUR5_10621"/>
<dbReference type="Proteomes" id="UP000756132">
    <property type="component" value="Chromosome 7"/>
</dbReference>
<keyword evidence="5" id="KW-0325">Glycoprotein</keyword>
<keyword evidence="6 10" id="KW-0732">Signal</keyword>
<sequence length="694" mass="70440">MHFTTTAIAAAGLAAHQVIATGGYGGGWGGSGHYSTPDNTNNECTSEQSTGYNWSGLKDGSFDSYGSNKFSGWSCTNSFGKRDLLTKRSFQSKCISADLDKEPVISCDDDKTMSLDKFEVSSDQDADIECHYTMPDESICKEVHSCSARGTVIQNSQCGGAKSVTFKPAGDSKGKGCNIGVHSVGFNCGSASSTPPSYSSTAPPSYSTSSSVESVDTTSVPTAPAYESSSVETSSATTSSAIECGYGSTQSVPAYGSSTVCVAITSSSSTEEAPVTTSSTDSAPAYTAPAYGSSSSSTEGSPVTTTSVPTYSTGTVPSNNGTYSAPSAPGYGSSSEVSTVTTAPSYSAPASVTSAVPTYEGPKPESPNLLPKCLNTWMYLTTCKDNSDYSCFCKNAEFVKQVYQCVSSWSTTDDDTTSGASYFMGICAPYIPENPAVITACPSTVTPAATFSYAPISSIEGSPVESSAPASSPKTVTLYSTQINTVTSCGPEVTNCPAATQTSSYAIATTISTPEAPLTTAPASSSTEGSPVNSSPAVTPAASIPCTTITYSTEYPVPVTYTTGENQGNTIPSSSTTSTIITTVTVPQVQMTTYTVTQGSSTQEQPGLGYGTPVAPVTSAPGYTSAPTAPAAAPYPTTSAPGPVGPVGGGGASSGFGTTYVPAPSNSITPYEGAGGKVSISGVAFMVVVCALFF</sequence>
<feature type="region of interest" description="Disordered" evidence="9">
    <location>
        <begin position="516"/>
        <end position="539"/>
    </location>
</feature>
<dbReference type="AlphaFoldDB" id="A0A9Q8URR5"/>
<evidence type="ECO:0000313" key="13">
    <source>
        <dbReference type="Proteomes" id="UP000756132"/>
    </source>
</evidence>
<protein>
    <recommendedName>
        <fullName evidence="11">CFEM domain-containing protein</fullName>
    </recommendedName>
</protein>
<feature type="compositionally biased region" description="Polar residues" evidence="9">
    <location>
        <begin position="521"/>
        <end position="537"/>
    </location>
</feature>
<gene>
    <name evidence="12" type="ORF">CLAFUR5_10621</name>
</gene>
<dbReference type="OrthoDB" id="5431405at2759"/>
<reference evidence="12" key="1">
    <citation type="submission" date="2021-12" db="EMBL/GenBank/DDBJ databases">
        <authorList>
            <person name="Zaccaron A."/>
            <person name="Stergiopoulos I."/>
        </authorList>
    </citation>
    <scope>NUCLEOTIDE SEQUENCE</scope>
    <source>
        <strain evidence="12">Race5_Kim</strain>
    </source>
</reference>
<dbReference type="Pfam" id="PF05730">
    <property type="entry name" value="CFEM"/>
    <property type="match status" value="1"/>
</dbReference>
<feature type="region of interest" description="Disordered" evidence="9">
    <location>
        <begin position="197"/>
        <end position="234"/>
    </location>
</feature>
<organism evidence="12 13">
    <name type="scientific">Passalora fulva</name>
    <name type="common">Tomato leaf mold</name>
    <name type="synonym">Cladosporium fulvum</name>
    <dbReference type="NCBI Taxonomy" id="5499"/>
    <lineage>
        <taxon>Eukaryota</taxon>
        <taxon>Fungi</taxon>
        <taxon>Dikarya</taxon>
        <taxon>Ascomycota</taxon>
        <taxon>Pezizomycotina</taxon>
        <taxon>Dothideomycetes</taxon>
        <taxon>Dothideomycetidae</taxon>
        <taxon>Mycosphaerellales</taxon>
        <taxon>Mycosphaerellaceae</taxon>
        <taxon>Fulvia</taxon>
    </lineage>
</organism>